<evidence type="ECO:0000313" key="2">
    <source>
        <dbReference type="Proteomes" id="UP000640531"/>
    </source>
</evidence>
<gene>
    <name evidence="1" type="ORF">H6G59_17690</name>
</gene>
<name>A0ABR8FKH5_9NOST</name>
<evidence type="ECO:0000313" key="1">
    <source>
        <dbReference type="EMBL" id="MBD2569692.1"/>
    </source>
</evidence>
<proteinExistence type="predicted"/>
<reference evidence="1 2" key="1">
    <citation type="journal article" date="2020" name="ISME J.">
        <title>Comparative genomics reveals insights into cyanobacterial evolution and habitat adaptation.</title>
        <authorList>
            <person name="Chen M.Y."/>
            <person name="Teng W.K."/>
            <person name="Zhao L."/>
            <person name="Hu C.X."/>
            <person name="Zhou Y.K."/>
            <person name="Han B.P."/>
            <person name="Song L.R."/>
            <person name="Shu W.S."/>
        </authorList>
    </citation>
    <scope>NUCLEOTIDE SEQUENCE [LARGE SCALE GENOMIC DNA]</scope>
    <source>
        <strain evidence="1 2">FACHB-196</strain>
    </source>
</reference>
<dbReference type="Proteomes" id="UP000640531">
    <property type="component" value="Unassembled WGS sequence"/>
</dbReference>
<protein>
    <submittedName>
        <fullName evidence="1">Uncharacterized protein</fullName>
    </submittedName>
</protein>
<organism evidence="1 2">
    <name type="scientific">Anabaena lutea FACHB-196</name>
    <dbReference type="NCBI Taxonomy" id="2692881"/>
    <lineage>
        <taxon>Bacteria</taxon>
        <taxon>Bacillati</taxon>
        <taxon>Cyanobacteriota</taxon>
        <taxon>Cyanophyceae</taxon>
        <taxon>Nostocales</taxon>
        <taxon>Nostocaceae</taxon>
        <taxon>Anabaena</taxon>
    </lineage>
</organism>
<dbReference type="EMBL" id="JACJST010000017">
    <property type="protein sequence ID" value="MBD2569692.1"/>
    <property type="molecule type" value="Genomic_DNA"/>
</dbReference>
<sequence>MGRYTDIRRGVELNAALTKLRAYEDLTRAQKQAAYKAQRGTSVKVKPNKVKGFVESFNLAGRIYLPVRLLSDTQSGNTDITTLVREAAATTGRTIAVGFTVPQGGVLLDGLTGFKAARFGVVKRGAAVADNESRVTDIQYARYDNKSTSSPFGSQQAGNEAYATAVSEIKDIANVKTFLASEGNRIYFAPEII</sequence>
<accession>A0ABR8FKH5</accession>
<comment type="caution">
    <text evidence="1">The sequence shown here is derived from an EMBL/GenBank/DDBJ whole genome shotgun (WGS) entry which is preliminary data.</text>
</comment>
<dbReference type="RefSeq" id="WP_190716719.1">
    <property type="nucleotide sequence ID" value="NZ_JACJST010000017.1"/>
</dbReference>
<keyword evidence="2" id="KW-1185">Reference proteome</keyword>